<keyword evidence="5" id="KW-0732">Signal</keyword>
<evidence type="ECO:0000256" key="3">
    <source>
        <dbReference type="ARBA" id="ARBA00022833"/>
    </source>
</evidence>
<evidence type="ECO:0000313" key="8">
    <source>
        <dbReference type="EMBL" id="KAF5676184.1"/>
    </source>
</evidence>
<feature type="domain" description="RanBP2-type" evidence="7">
    <location>
        <begin position="611"/>
        <end position="647"/>
    </location>
</feature>
<dbReference type="InterPro" id="IPR029071">
    <property type="entry name" value="Ubiquitin-like_domsf"/>
</dbReference>
<feature type="chain" id="PRO_5034149414" evidence="5">
    <location>
        <begin position="18"/>
        <end position="682"/>
    </location>
</feature>
<dbReference type="PROSITE" id="PS01358">
    <property type="entry name" value="ZF_RANBP2_1"/>
    <property type="match status" value="1"/>
</dbReference>
<comment type="caution">
    <text evidence="8">The sequence shown here is derived from an EMBL/GenBank/DDBJ whole genome shotgun (WGS) entry which is preliminary data.</text>
</comment>
<evidence type="ECO:0000256" key="4">
    <source>
        <dbReference type="PROSITE-ProRule" id="PRU00322"/>
    </source>
</evidence>
<dbReference type="InterPro" id="IPR000626">
    <property type="entry name" value="Ubiquitin-like_dom"/>
</dbReference>
<dbReference type="OrthoDB" id="1658288at2759"/>
<dbReference type="GO" id="GO:0008270">
    <property type="term" value="F:zinc ion binding"/>
    <property type="evidence" value="ECO:0007669"/>
    <property type="project" value="UniProtKB-KW"/>
</dbReference>
<evidence type="ECO:0000256" key="5">
    <source>
        <dbReference type="SAM" id="SignalP"/>
    </source>
</evidence>
<feature type="domain" description="Ubiquitin-like" evidence="6">
    <location>
        <begin position="424"/>
        <end position="499"/>
    </location>
</feature>
<evidence type="ECO:0000313" key="9">
    <source>
        <dbReference type="Proteomes" id="UP000567885"/>
    </source>
</evidence>
<protein>
    <submittedName>
        <fullName evidence="8">Integral membrane protein</fullName>
    </submittedName>
</protein>
<keyword evidence="1" id="KW-0479">Metal-binding</keyword>
<proteinExistence type="predicted"/>
<accession>A0A8H5TW02</accession>
<dbReference type="PANTHER" id="PTHR10677:SF3">
    <property type="entry name" value="FI07626P-RELATED"/>
    <property type="match status" value="1"/>
</dbReference>
<dbReference type="Pfam" id="PF00240">
    <property type="entry name" value="ubiquitin"/>
    <property type="match status" value="1"/>
</dbReference>
<dbReference type="GO" id="GO:0005829">
    <property type="term" value="C:cytosol"/>
    <property type="evidence" value="ECO:0007669"/>
    <property type="project" value="TreeGrafter"/>
</dbReference>
<dbReference type="GO" id="GO:0031593">
    <property type="term" value="F:polyubiquitin modification-dependent protein binding"/>
    <property type="evidence" value="ECO:0007669"/>
    <property type="project" value="TreeGrafter"/>
</dbReference>
<name>A0A8H5TW02_FUSHE</name>
<gene>
    <name evidence="8" type="ORF">FHETE_2311</name>
</gene>
<evidence type="ECO:0000256" key="1">
    <source>
        <dbReference type="ARBA" id="ARBA00022723"/>
    </source>
</evidence>
<dbReference type="CDD" id="cd17039">
    <property type="entry name" value="Ubl_ubiquitin_like"/>
    <property type="match status" value="1"/>
</dbReference>
<dbReference type="SMART" id="SM00213">
    <property type="entry name" value="UBQ"/>
    <property type="match status" value="1"/>
</dbReference>
<dbReference type="PRINTS" id="PR00348">
    <property type="entry name" value="UBIQUITIN"/>
</dbReference>
<dbReference type="InterPro" id="IPR001876">
    <property type="entry name" value="Znf_RanBP2"/>
</dbReference>
<keyword evidence="2 4" id="KW-0863">Zinc-finger</keyword>
<dbReference type="SUPFAM" id="SSF54236">
    <property type="entry name" value="Ubiquitin-like"/>
    <property type="match status" value="1"/>
</dbReference>
<evidence type="ECO:0000256" key="2">
    <source>
        <dbReference type="ARBA" id="ARBA00022771"/>
    </source>
</evidence>
<dbReference type="PROSITE" id="PS50053">
    <property type="entry name" value="UBIQUITIN_2"/>
    <property type="match status" value="1"/>
</dbReference>
<keyword evidence="3" id="KW-0862">Zinc</keyword>
<dbReference type="InterPro" id="IPR015496">
    <property type="entry name" value="Ubiquilin"/>
</dbReference>
<evidence type="ECO:0000259" key="7">
    <source>
        <dbReference type="PROSITE" id="PS50199"/>
    </source>
</evidence>
<dbReference type="PANTHER" id="PTHR10677">
    <property type="entry name" value="UBIQUILIN"/>
    <property type="match status" value="1"/>
</dbReference>
<feature type="signal peptide" evidence="5">
    <location>
        <begin position="1"/>
        <end position="17"/>
    </location>
</feature>
<dbReference type="InterPro" id="IPR019956">
    <property type="entry name" value="Ubiquitin_dom"/>
</dbReference>
<sequence length="682" mass="76814">MVATKLLITALAAHTQASPVASKNFTWTTDTEPQPTKFYGTDFLAWADINLDAFKNESNWRTEANEEVIIEDTYTRPACKQDECPDYHAPFDLMYTLDADFEPRYLGQSLKSEKNVFASNSVIRVGDCDRCMVKQIGTGLFGEVPGGCWEFDLCDRPQTICIDPGNTRAHRIWRDKGDKQCYHMRIEHLGQCFSWRSRILLLPDTEVPCDCHSILLQTRPFHRLSQYRSQRIDTHNSCTILKFSDNMLEDLQPWAPTTRVTEDISIDDLTITFKRTIRVPDNSLISALPPGLGSFPLFKVDDYAEKLPLKREALWISFKSSRRYAIRIFVGGINAVSGEPAVPNAATTLRRRNLLKNGKSLQDYVVVPSQPWLDGISVKPGQVRQFVAVPVGSGHSVEAQITGEETAAGIQFEITRLDLAGTLIEVRVRTLTGVTFPIMIDCNSTIEDLKDLIAVEMSTRADQLRLIFKGRQLEDDRLLSEYEIMDNSIVAVVKRLRGGGGYIPPEEMNIAAGGRISQRIVPLEQGDYRKTVPIAFNVQVLNSDIFQRVTGREPPKSPVTAKTYADCGYPFFSLYEEPTTISGDFSKVQSIAQIDQCPDQALPSVPIVDVKTGKVTSSSQEWICDSCFQRNEAHLHQCQGCFRKRPRSPLPGEVGMFRSDPKAPLKLEWELREEILEKTNVF</sequence>
<dbReference type="Gene3D" id="3.10.20.90">
    <property type="entry name" value="Phosphatidylinositol 3-kinase Catalytic Subunit, Chain A, domain 1"/>
    <property type="match status" value="1"/>
</dbReference>
<organism evidence="8 9">
    <name type="scientific">Fusarium heterosporum</name>
    <dbReference type="NCBI Taxonomy" id="42747"/>
    <lineage>
        <taxon>Eukaryota</taxon>
        <taxon>Fungi</taxon>
        <taxon>Dikarya</taxon>
        <taxon>Ascomycota</taxon>
        <taxon>Pezizomycotina</taxon>
        <taxon>Sordariomycetes</taxon>
        <taxon>Hypocreomycetidae</taxon>
        <taxon>Hypocreales</taxon>
        <taxon>Nectriaceae</taxon>
        <taxon>Fusarium</taxon>
        <taxon>Fusarium heterosporum species complex</taxon>
    </lineage>
</organism>
<dbReference type="GO" id="GO:0006511">
    <property type="term" value="P:ubiquitin-dependent protein catabolic process"/>
    <property type="evidence" value="ECO:0007669"/>
    <property type="project" value="TreeGrafter"/>
</dbReference>
<dbReference type="PROSITE" id="PS50199">
    <property type="entry name" value="ZF_RANBP2_2"/>
    <property type="match status" value="1"/>
</dbReference>
<dbReference type="EMBL" id="JAAGWQ010000035">
    <property type="protein sequence ID" value="KAF5676184.1"/>
    <property type="molecule type" value="Genomic_DNA"/>
</dbReference>
<dbReference type="Proteomes" id="UP000567885">
    <property type="component" value="Unassembled WGS sequence"/>
</dbReference>
<keyword evidence="9" id="KW-1185">Reference proteome</keyword>
<reference evidence="8 9" key="1">
    <citation type="submission" date="2020-05" db="EMBL/GenBank/DDBJ databases">
        <title>Identification and distribution of gene clusters putatively required for synthesis of sphingolipid metabolism inhibitors in phylogenetically diverse species of the filamentous fungus Fusarium.</title>
        <authorList>
            <person name="Kim H.-S."/>
            <person name="Busman M."/>
            <person name="Brown D.W."/>
            <person name="Divon H."/>
            <person name="Uhlig S."/>
            <person name="Proctor R.H."/>
        </authorList>
    </citation>
    <scope>NUCLEOTIDE SEQUENCE [LARGE SCALE GENOMIC DNA]</scope>
    <source>
        <strain evidence="8 9">NRRL 20693</strain>
    </source>
</reference>
<evidence type="ECO:0000259" key="6">
    <source>
        <dbReference type="PROSITE" id="PS50053"/>
    </source>
</evidence>
<dbReference type="AlphaFoldDB" id="A0A8H5TW02"/>